<keyword evidence="3" id="KW-1185">Reference proteome</keyword>
<dbReference type="AlphaFoldDB" id="A0A813ATB6"/>
<proteinExistence type="predicted"/>
<organism evidence="2 3">
    <name type="scientific">Symbiodinium necroappetens</name>
    <dbReference type="NCBI Taxonomy" id="1628268"/>
    <lineage>
        <taxon>Eukaryota</taxon>
        <taxon>Sar</taxon>
        <taxon>Alveolata</taxon>
        <taxon>Dinophyceae</taxon>
        <taxon>Suessiales</taxon>
        <taxon>Symbiodiniaceae</taxon>
        <taxon>Symbiodinium</taxon>
    </lineage>
</organism>
<feature type="transmembrane region" description="Helical" evidence="1">
    <location>
        <begin position="6"/>
        <end position="34"/>
    </location>
</feature>
<sequence length="110" mass="12278">MGVTTALILLGVVLTLWYLQLFTVLCIAMAPTLYSGFRLYKQRRSGTKGAQDTHFDWKDSCAEFFDVNTDGAMKRRREAAEAVIKSVDAQAAKNFNEFVKDVDAIAIYGC</sequence>
<evidence type="ECO:0000256" key="1">
    <source>
        <dbReference type="SAM" id="Phobius"/>
    </source>
</evidence>
<keyword evidence="1" id="KW-0812">Transmembrane</keyword>
<reference evidence="2" key="1">
    <citation type="submission" date="2021-02" db="EMBL/GenBank/DDBJ databases">
        <authorList>
            <person name="Dougan E. K."/>
            <person name="Rhodes N."/>
            <person name="Thang M."/>
            <person name="Chan C."/>
        </authorList>
    </citation>
    <scope>NUCLEOTIDE SEQUENCE</scope>
</reference>
<dbReference type="EMBL" id="CAJNJA010062868">
    <property type="protein sequence ID" value="CAE7877676.1"/>
    <property type="molecule type" value="Genomic_DNA"/>
</dbReference>
<feature type="non-terminal residue" evidence="2">
    <location>
        <position position="1"/>
    </location>
</feature>
<dbReference type="Proteomes" id="UP000601435">
    <property type="component" value="Unassembled WGS sequence"/>
</dbReference>
<accession>A0A813ATB6</accession>
<protein>
    <submittedName>
        <fullName evidence="2">Uncharacterized protein</fullName>
    </submittedName>
</protein>
<keyword evidence="1" id="KW-1133">Transmembrane helix</keyword>
<evidence type="ECO:0000313" key="2">
    <source>
        <dbReference type="EMBL" id="CAE7877676.1"/>
    </source>
</evidence>
<evidence type="ECO:0000313" key="3">
    <source>
        <dbReference type="Proteomes" id="UP000601435"/>
    </source>
</evidence>
<keyword evidence="1" id="KW-0472">Membrane</keyword>
<comment type="caution">
    <text evidence="2">The sequence shown here is derived from an EMBL/GenBank/DDBJ whole genome shotgun (WGS) entry which is preliminary data.</text>
</comment>
<gene>
    <name evidence="2" type="ORF">SNEC2469_LOCUS28677</name>
</gene>
<name>A0A813ATB6_9DINO</name>